<protein>
    <submittedName>
        <fullName evidence="1">Uncharacterized protein</fullName>
    </submittedName>
</protein>
<dbReference type="EMBL" id="MPUH01000232">
    <property type="protein sequence ID" value="OMJ85582.1"/>
    <property type="molecule type" value="Genomic_DNA"/>
</dbReference>
<name>A0A1R2C998_9CILI</name>
<proteinExistence type="predicted"/>
<evidence type="ECO:0000313" key="1">
    <source>
        <dbReference type="EMBL" id="OMJ85582.1"/>
    </source>
</evidence>
<keyword evidence="2" id="KW-1185">Reference proteome</keyword>
<accession>A0A1R2C998</accession>
<sequence>MKAIKNTATSLQKTYLKKNEFSNSGKLSEIHSNQLHETNKNIDFKSRSSHSPCMSAKNIMINKPQDTIRFTKFSETVKKERILFKDVMPRYISPHRAAAKRNMPNFIFKFPRNDSVKLNKKFTDISIFMRSKEISLKNLDLIEDLKENSKLLKSVPEAKSRTWLENLNSLKENSHKNLTEDLKFCNSIFQDLIIRLISMGEKNESIMIDKLWRYVLHTFDQHLETLLKPSEKILITNEESEKITKIKTECQKKIKNFEKEIDNIKLDFNLTKNPLLGIVKEEKEKVFPYVDKIYKCLNELDILCKSKNYNGREGIKSFREENDKDKDKVNQKGSFLEGNETKIGKCYEIRFEAIDKINN</sequence>
<evidence type="ECO:0000313" key="2">
    <source>
        <dbReference type="Proteomes" id="UP000187209"/>
    </source>
</evidence>
<gene>
    <name evidence="1" type="ORF">SteCoe_13058</name>
</gene>
<dbReference type="AlphaFoldDB" id="A0A1R2C998"/>
<organism evidence="1 2">
    <name type="scientific">Stentor coeruleus</name>
    <dbReference type="NCBI Taxonomy" id="5963"/>
    <lineage>
        <taxon>Eukaryota</taxon>
        <taxon>Sar</taxon>
        <taxon>Alveolata</taxon>
        <taxon>Ciliophora</taxon>
        <taxon>Postciliodesmatophora</taxon>
        <taxon>Heterotrichea</taxon>
        <taxon>Heterotrichida</taxon>
        <taxon>Stentoridae</taxon>
        <taxon>Stentor</taxon>
    </lineage>
</organism>
<reference evidence="1 2" key="1">
    <citation type="submission" date="2016-11" db="EMBL/GenBank/DDBJ databases">
        <title>The macronuclear genome of Stentor coeruleus: a giant cell with tiny introns.</title>
        <authorList>
            <person name="Slabodnick M."/>
            <person name="Ruby J.G."/>
            <person name="Reiff S.B."/>
            <person name="Swart E.C."/>
            <person name="Gosai S."/>
            <person name="Prabakaran S."/>
            <person name="Witkowska E."/>
            <person name="Larue G.E."/>
            <person name="Fisher S."/>
            <person name="Freeman R.M."/>
            <person name="Gunawardena J."/>
            <person name="Chu W."/>
            <person name="Stover N.A."/>
            <person name="Gregory B.D."/>
            <person name="Nowacki M."/>
            <person name="Derisi J."/>
            <person name="Roy S.W."/>
            <person name="Marshall W.F."/>
            <person name="Sood P."/>
        </authorList>
    </citation>
    <scope>NUCLEOTIDE SEQUENCE [LARGE SCALE GENOMIC DNA]</scope>
    <source>
        <strain evidence="1">WM001</strain>
    </source>
</reference>
<dbReference type="Proteomes" id="UP000187209">
    <property type="component" value="Unassembled WGS sequence"/>
</dbReference>
<comment type="caution">
    <text evidence="1">The sequence shown here is derived from an EMBL/GenBank/DDBJ whole genome shotgun (WGS) entry which is preliminary data.</text>
</comment>